<name>A0A3E0EIV3_9FLAO</name>
<sequence>MLFLSMNAFSMPFSESFILTNDGSKINIKTNFFRIDNAEKIVFYKLPNSDAESRIKFKDFDYIHIGSSKFKTYKLNNSKEIVGYFVLSETTSKTLIFTTKTDEDEESTKVNYAFYILDSNNNIIDSLQFDNIKSLKSSNIRGDIYSKIQFYFSDCDMLMKRIDSYDNLSAKDQNLGILDFFNSPVYTECHK</sequence>
<dbReference type="OrthoDB" id="1354398at2"/>
<organism evidence="1 2">
    <name type="scientific">Flavobacterium aquicola</name>
    <dbReference type="NCBI Taxonomy" id="1682742"/>
    <lineage>
        <taxon>Bacteria</taxon>
        <taxon>Pseudomonadati</taxon>
        <taxon>Bacteroidota</taxon>
        <taxon>Flavobacteriia</taxon>
        <taxon>Flavobacteriales</taxon>
        <taxon>Flavobacteriaceae</taxon>
        <taxon>Flavobacterium</taxon>
    </lineage>
</organism>
<protein>
    <submittedName>
        <fullName evidence="1">Uncharacterized protein</fullName>
    </submittedName>
</protein>
<dbReference type="EMBL" id="QUNI01000007">
    <property type="protein sequence ID" value="REG98111.1"/>
    <property type="molecule type" value="Genomic_DNA"/>
</dbReference>
<keyword evidence="2" id="KW-1185">Reference proteome</keyword>
<gene>
    <name evidence="1" type="ORF">C8P67_10734</name>
</gene>
<dbReference type="Proteomes" id="UP000257136">
    <property type="component" value="Unassembled WGS sequence"/>
</dbReference>
<reference evidence="1 2" key="1">
    <citation type="submission" date="2018-08" db="EMBL/GenBank/DDBJ databases">
        <title>Genomic Encyclopedia of Archaeal and Bacterial Type Strains, Phase II (KMG-II): from individual species to whole genera.</title>
        <authorList>
            <person name="Goeker M."/>
        </authorList>
    </citation>
    <scope>NUCLEOTIDE SEQUENCE [LARGE SCALE GENOMIC DNA]</scope>
    <source>
        <strain evidence="1 2">DSM 100880</strain>
    </source>
</reference>
<dbReference type="AlphaFoldDB" id="A0A3E0EIV3"/>
<evidence type="ECO:0000313" key="2">
    <source>
        <dbReference type="Proteomes" id="UP000257136"/>
    </source>
</evidence>
<dbReference type="RefSeq" id="WP_147298234.1">
    <property type="nucleotide sequence ID" value="NZ_QUNI01000007.1"/>
</dbReference>
<evidence type="ECO:0000313" key="1">
    <source>
        <dbReference type="EMBL" id="REG98111.1"/>
    </source>
</evidence>
<accession>A0A3E0EIV3</accession>
<proteinExistence type="predicted"/>
<comment type="caution">
    <text evidence="1">The sequence shown here is derived from an EMBL/GenBank/DDBJ whole genome shotgun (WGS) entry which is preliminary data.</text>
</comment>